<reference evidence="1" key="1">
    <citation type="submission" date="2021-02" db="EMBL/GenBank/DDBJ databases">
        <authorList>
            <person name="Nieuwenhuis M."/>
            <person name="Van De Peppel L.J.J."/>
        </authorList>
    </citation>
    <scope>NUCLEOTIDE SEQUENCE</scope>
    <source>
        <strain evidence="1">D49</strain>
    </source>
</reference>
<dbReference type="InterPro" id="IPR011009">
    <property type="entry name" value="Kinase-like_dom_sf"/>
</dbReference>
<protein>
    <recommendedName>
        <fullName evidence="3">Protein kinase domain-containing protein</fullName>
    </recommendedName>
</protein>
<accession>A0A9P7K6U0</accession>
<evidence type="ECO:0000313" key="2">
    <source>
        <dbReference type="Proteomes" id="UP000717328"/>
    </source>
</evidence>
<proteinExistence type="predicted"/>
<evidence type="ECO:0000313" key="1">
    <source>
        <dbReference type="EMBL" id="KAG5638250.1"/>
    </source>
</evidence>
<gene>
    <name evidence="1" type="ORF">H0H81_001019</name>
</gene>
<dbReference type="OrthoDB" id="2722301at2759"/>
<dbReference type="Proteomes" id="UP000717328">
    <property type="component" value="Unassembled WGS sequence"/>
</dbReference>
<dbReference type="AlphaFoldDB" id="A0A9P7K6U0"/>
<dbReference type="SUPFAM" id="SSF56112">
    <property type="entry name" value="Protein kinase-like (PK-like)"/>
    <property type="match status" value="1"/>
</dbReference>
<name>A0A9P7K6U0_9AGAR</name>
<comment type="caution">
    <text evidence="1">The sequence shown here is derived from an EMBL/GenBank/DDBJ whole genome shotgun (WGS) entry which is preliminary data.</text>
</comment>
<organism evidence="1 2">
    <name type="scientific">Sphagnurus paluster</name>
    <dbReference type="NCBI Taxonomy" id="117069"/>
    <lineage>
        <taxon>Eukaryota</taxon>
        <taxon>Fungi</taxon>
        <taxon>Dikarya</taxon>
        <taxon>Basidiomycota</taxon>
        <taxon>Agaricomycotina</taxon>
        <taxon>Agaricomycetes</taxon>
        <taxon>Agaricomycetidae</taxon>
        <taxon>Agaricales</taxon>
        <taxon>Tricholomatineae</taxon>
        <taxon>Lyophyllaceae</taxon>
        <taxon>Sphagnurus</taxon>
    </lineage>
</organism>
<evidence type="ECO:0008006" key="3">
    <source>
        <dbReference type="Google" id="ProtNLM"/>
    </source>
</evidence>
<sequence>MEPSNVEEHGPEDNPFPFGITLKGRKPSTAYGGGRAIVTYAQDAQGRHVAIKATKKGSEEHRILQYLHAQGVPESIENFSHLIPVLELLQYGDYCFAVMPRIIHGDIKIDNILVNNFARISMTLPIPVVHMYDRKAV</sequence>
<dbReference type="EMBL" id="JABCKI010005772">
    <property type="protein sequence ID" value="KAG5638250.1"/>
    <property type="molecule type" value="Genomic_DNA"/>
</dbReference>
<reference evidence="1" key="2">
    <citation type="submission" date="2021-10" db="EMBL/GenBank/DDBJ databases">
        <title>Phylogenomics reveals ancestral predisposition of the termite-cultivated fungus Termitomyces towards a domesticated lifestyle.</title>
        <authorList>
            <person name="Auxier B."/>
            <person name="Grum-Grzhimaylo A."/>
            <person name="Cardenas M.E."/>
            <person name="Lodge J.D."/>
            <person name="Laessoe T."/>
            <person name="Pedersen O."/>
            <person name="Smith M.E."/>
            <person name="Kuyper T.W."/>
            <person name="Franco-Molano E.A."/>
            <person name="Baroni T.J."/>
            <person name="Aanen D.K."/>
        </authorList>
    </citation>
    <scope>NUCLEOTIDE SEQUENCE</scope>
    <source>
        <strain evidence="1">D49</strain>
    </source>
</reference>
<keyword evidence="2" id="KW-1185">Reference proteome</keyword>